<gene>
    <name evidence="1" type="ORF">GCM10010411_78620</name>
</gene>
<evidence type="ECO:0000313" key="2">
    <source>
        <dbReference type="Proteomes" id="UP001501509"/>
    </source>
</evidence>
<proteinExistence type="predicted"/>
<dbReference type="EMBL" id="BAAATD010000014">
    <property type="protein sequence ID" value="GAA2629330.1"/>
    <property type="molecule type" value="Genomic_DNA"/>
</dbReference>
<sequence>MPKPTCPGAYEDTIAISMATYVSATAGHARTFVAVRRQWREHAVSSRISR</sequence>
<evidence type="ECO:0000313" key="1">
    <source>
        <dbReference type="EMBL" id="GAA2629330.1"/>
    </source>
</evidence>
<reference evidence="1 2" key="1">
    <citation type="journal article" date="2019" name="Int. J. Syst. Evol. Microbiol.">
        <title>The Global Catalogue of Microorganisms (GCM) 10K type strain sequencing project: providing services to taxonomists for standard genome sequencing and annotation.</title>
        <authorList>
            <consortium name="The Broad Institute Genomics Platform"/>
            <consortium name="The Broad Institute Genome Sequencing Center for Infectious Disease"/>
            <person name="Wu L."/>
            <person name="Ma J."/>
        </authorList>
    </citation>
    <scope>NUCLEOTIDE SEQUENCE [LARGE SCALE GENOMIC DNA]</scope>
    <source>
        <strain evidence="1 2">JCM 6833</strain>
    </source>
</reference>
<organism evidence="1 2">
    <name type="scientific">Actinomadura fulvescens</name>
    <dbReference type="NCBI Taxonomy" id="46160"/>
    <lineage>
        <taxon>Bacteria</taxon>
        <taxon>Bacillati</taxon>
        <taxon>Actinomycetota</taxon>
        <taxon>Actinomycetes</taxon>
        <taxon>Streptosporangiales</taxon>
        <taxon>Thermomonosporaceae</taxon>
        <taxon>Actinomadura</taxon>
    </lineage>
</organism>
<protein>
    <submittedName>
        <fullName evidence="1">Uncharacterized protein</fullName>
    </submittedName>
</protein>
<dbReference type="Proteomes" id="UP001501509">
    <property type="component" value="Unassembled WGS sequence"/>
</dbReference>
<comment type="caution">
    <text evidence="1">The sequence shown here is derived from an EMBL/GenBank/DDBJ whole genome shotgun (WGS) entry which is preliminary data.</text>
</comment>
<accession>A0ABN3QLE6</accession>
<keyword evidence="2" id="KW-1185">Reference proteome</keyword>
<name>A0ABN3QLE6_9ACTN</name>